<dbReference type="SUPFAM" id="SSF50249">
    <property type="entry name" value="Nucleic acid-binding proteins"/>
    <property type="match status" value="2"/>
</dbReference>
<sequence length="185" mass="20110">MISSNDFRNGVTLEIDGVVFQVIEFQHVKPGKGSAFVRTKLKNLQTGGVVERTFNAGERVPAARVEKREMQYLYNSGDEYTFMDTETFEQITLSSADIGDGVRFLKENMLCHVVLFKGASIGVELPNSVDLKVVETDPGFKGDTATGGTKPATLETGAVIKVPLFIEPGTVVTVDTRTGLYVGRA</sequence>
<dbReference type="Pfam" id="PF08207">
    <property type="entry name" value="EFP_N"/>
    <property type="match status" value="1"/>
</dbReference>
<keyword evidence="6 8" id="KW-0648">Protein biosynthesis</keyword>
<dbReference type="RefSeq" id="WP_169096219.1">
    <property type="nucleotide sequence ID" value="NZ_JABBVZ010000004.1"/>
</dbReference>
<organism evidence="13 14">
    <name type="scientific">Sulfobacillus harzensis</name>
    <dbReference type="NCBI Taxonomy" id="2729629"/>
    <lineage>
        <taxon>Bacteria</taxon>
        <taxon>Bacillati</taxon>
        <taxon>Bacillota</taxon>
        <taxon>Clostridia</taxon>
        <taxon>Eubacteriales</taxon>
        <taxon>Clostridiales Family XVII. Incertae Sedis</taxon>
        <taxon>Sulfobacillus</taxon>
    </lineage>
</organism>
<dbReference type="InterPro" id="IPR008991">
    <property type="entry name" value="Translation_prot_SH3-like_sf"/>
</dbReference>
<evidence type="ECO:0000256" key="7">
    <source>
        <dbReference type="ARBA" id="ARBA00025469"/>
    </source>
</evidence>
<feature type="domain" description="Elongation factor P C-terminal" evidence="11">
    <location>
        <begin position="129"/>
        <end position="184"/>
    </location>
</feature>
<evidence type="ECO:0000313" key="13">
    <source>
        <dbReference type="EMBL" id="NMP21164.1"/>
    </source>
</evidence>
<dbReference type="GO" id="GO:0043043">
    <property type="term" value="P:peptide biosynthetic process"/>
    <property type="evidence" value="ECO:0007669"/>
    <property type="project" value="InterPro"/>
</dbReference>
<dbReference type="GO" id="GO:0003746">
    <property type="term" value="F:translation elongation factor activity"/>
    <property type="evidence" value="ECO:0007669"/>
    <property type="project" value="UniProtKB-UniRule"/>
</dbReference>
<dbReference type="PANTHER" id="PTHR30053:SF12">
    <property type="entry name" value="ELONGATION FACTOR P (EF-P) FAMILY PROTEIN"/>
    <property type="match status" value="1"/>
</dbReference>
<dbReference type="HAMAP" id="MF_00141">
    <property type="entry name" value="EF_P"/>
    <property type="match status" value="1"/>
</dbReference>
<evidence type="ECO:0000256" key="4">
    <source>
        <dbReference type="ARBA" id="ARBA00022490"/>
    </source>
</evidence>
<evidence type="ECO:0000259" key="11">
    <source>
        <dbReference type="SMART" id="SM00841"/>
    </source>
</evidence>
<dbReference type="InterPro" id="IPR013185">
    <property type="entry name" value="Transl_elong_KOW-like"/>
</dbReference>
<evidence type="ECO:0000256" key="9">
    <source>
        <dbReference type="NCBIfam" id="TIGR00038"/>
    </source>
</evidence>
<dbReference type="InterPro" id="IPR013852">
    <property type="entry name" value="Transl_elong_P/YeiP_CS"/>
</dbReference>
<keyword evidence="14" id="KW-1185">Reference proteome</keyword>
<dbReference type="FunFam" id="2.30.30.30:FF:000003">
    <property type="entry name" value="Elongation factor P"/>
    <property type="match status" value="1"/>
</dbReference>
<evidence type="ECO:0000256" key="2">
    <source>
        <dbReference type="ARBA" id="ARBA00004815"/>
    </source>
</evidence>
<dbReference type="PANTHER" id="PTHR30053">
    <property type="entry name" value="ELONGATION FACTOR P"/>
    <property type="match status" value="1"/>
</dbReference>
<comment type="caution">
    <text evidence="13">The sequence shown here is derived from an EMBL/GenBank/DDBJ whole genome shotgun (WGS) entry which is preliminary data.</text>
</comment>
<evidence type="ECO:0000256" key="6">
    <source>
        <dbReference type="ARBA" id="ARBA00022917"/>
    </source>
</evidence>
<dbReference type="CDD" id="cd05794">
    <property type="entry name" value="S1_EF-P_repeat_2"/>
    <property type="match status" value="1"/>
</dbReference>
<dbReference type="NCBIfam" id="NF001810">
    <property type="entry name" value="PRK00529.1"/>
    <property type="match status" value="1"/>
</dbReference>
<dbReference type="GO" id="GO:0005829">
    <property type="term" value="C:cytosol"/>
    <property type="evidence" value="ECO:0007669"/>
    <property type="project" value="UniProtKB-ARBA"/>
</dbReference>
<dbReference type="UniPathway" id="UPA00345"/>
<dbReference type="InterPro" id="IPR020599">
    <property type="entry name" value="Transl_elong_fac_P/YeiP"/>
</dbReference>
<dbReference type="SMART" id="SM00841">
    <property type="entry name" value="Elong-fact-P_C"/>
    <property type="match status" value="1"/>
</dbReference>
<dbReference type="PROSITE" id="PS01275">
    <property type="entry name" value="EFP"/>
    <property type="match status" value="1"/>
</dbReference>
<dbReference type="Pfam" id="PF01132">
    <property type="entry name" value="EFP"/>
    <property type="match status" value="1"/>
</dbReference>
<dbReference type="SMART" id="SM01185">
    <property type="entry name" value="EFP"/>
    <property type="match status" value="1"/>
</dbReference>
<dbReference type="CDD" id="cd04470">
    <property type="entry name" value="S1_EF-P_repeat_1"/>
    <property type="match status" value="1"/>
</dbReference>
<dbReference type="InterPro" id="IPR014722">
    <property type="entry name" value="Rib_uL2_dom2"/>
</dbReference>
<dbReference type="InterPro" id="IPR015365">
    <property type="entry name" value="Elong-fact-P_C"/>
</dbReference>
<feature type="domain" description="Translation elongation factor P/YeiP central" evidence="12">
    <location>
        <begin position="67"/>
        <end position="121"/>
    </location>
</feature>
<keyword evidence="4 8" id="KW-0963">Cytoplasm</keyword>
<keyword evidence="5 8" id="KW-0251">Elongation factor</keyword>
<evidence type="ECO:0000313" key="14">
    <source>
        <dbReference type="Proteomes" id="UP000533476"/>
    </source>
</evidence>
<dbReference type="EMBL" id="JABBVZ010000004">
    <property type="protein sequence ID" value="NMP21164.1"/>
    <property type="molecule type" value="Genomic_DNA"/>
</dbReference>
<evidence type="ECO:0000256" key="3">
    <source>
        <dbReference type="ARBA" id="ARBA00009479"/>
    </source>
</evidence>
<accession>A0A7Y0L0P7</accession>
<dbReference type="Gene3D" id="2.30.30.30">
    <property type="match status" value="1"/>
</dbReference>
<dbReference type="Pfam" id="PF09285">
    <property type="entry name" value="Elong-fact-P_C"/>
    <property type="match status" value="1"/>
</dbReference>
<dbReference type="InterPro" id="IPR001059">
    <property type="entry name" value="Transl_elong_P/YeiP_cen"/>
</dbReference>
<protein>
    <recommendedName>
        <fullName evidence="8 9">Elongation factor P</fullName>
        <shortName evidence="8">EF-P</shortName>
    </recommendedName>
</protein>
<comment type="subcellular location">
    <subcellularLocation>
        <location evidence="1 8">Cytoplasm</location>
    </subcellularLocation>
</comment>
<reference evidence="13 14" key="1">
    <citation type="submission" date="2020-04" db="EMBL/GenBank/DDBJ databases">
        <authorList>
            <person name="Zhang R."/>
            <person name="Schippers A."/>
        </authorList>
    </citation>
    <scope>NUCLEOTIDE SEQUENCE [LARGE SCALE GENOMIC DNA]</scope>
    <source>
        <strain evidence="13 14">DSM 109850</strain>
    </source>
</reference>
<evidence type="ECO:0000256" key="8">
    <source>
        <dbReference type="HAMAP-Rule" id="MF_00141"/>
    </source>
</evidence>
<comment type="pathway">
    <text evidence="2 8">Protein biosynthesis; polypeptide chain elongation.</text>
</comment>
<dbReference type="AlphaFoldDB" id="A0A7Y0L0P7"/>
<evidence type="ECO:0000256" key="5">
    <source>
        <dbReference type="ARBA" id="ARBA00022768"/>
    </source>
</evidence>
<dbReference type="FunFam" id="2.40.50.140:FF:000009">
    <property type="entry name" value="Elongation factor P"/>
    <property type="match status" value="1"/>
</dbReference>
<dbReference type="InterPro" id="IPR012340">
    <property type="entry name" value="NA-bd_OB-fold"/>
</dbReference>
<dbReference type="Proteomes" id="UP000533476">
    <property type="component" value="Unassembled WGS sequence"/>
</dbReference>
<dbReference type="FunFam" id="2.40.50.140:FF:000004">
    <property type="entry name" value="Elongation factor P"/>
    <property type="match status" value="1"/>
</dbReference>
<dbReference type="PIRSF" id="PIRSF005901">
    <property type="entry name" value="EF-P"/>
    <property type="match status" value="1"/>
</dbReference>
<dbReference type="Gene3D" id="2.40.50.140">
    <property type="entry name" value="Nucleic acid-binding proteins"/>
    <property type="match status" value="2"/>
</dbReference>
<proteinExistence type="inferred from homology"/>
<dbReference type="InterPro" id="IPR011768">
    <property type="entry name" value="Transl_elongation_fac_P"/>
</dbReference>
<evidence type="ECO:0000256" key="10">
    <source>
        <dbReference type="RuleBase" id="RU004389"/>
    </source>
</evidence>
<evidence type="ECO:0000259" key="12">
    <source>
        <dbReference type="SMART" id="SM01185"/>
    </source>
</evidence>
<comment type="function">
    <text evidence="7 8">Involved in peptide bond synthesis. Stimulates efficient translation and peptide-bond synthesis on native or reconstituted 70S ribosomes in vitro. Probably functions indirectly by altering the affinity of the ribosome for aminoacyl-tRNA, thus increasing their reactivity as acceptors for peptidyl transferase.</text>
</comment>
<dbReference type="SUPFAM" id="SSF50104">
    <property type="entry name" value="Translation proteins SH3-like domain"/>
    <property type="match status" value="1"/>
</dbReference>
<comment type="similarity">
    <text evidence="3 8 10">Belongs to the elongation factor P family.</text>
</comment>
<name>A0A7Y0L0P7_9FIRM</name>
<dbReference type="NCBIfam" id="TIGR00038">
    <property type="entry name" value="efp"/>
    <property type="match status" value="1"/>
</dbReference>
<evidence type="ECO:0000256" key="1">
    <source>
        <dbReference type="ARBA" id="ARBA00004496"/>
    </source>
</evidence>
<gene>
    <name evidence="8 13" type="primary">efp</name>
    <name evidence="13" type="ORF">HIJ39_02165</name>
</gene>